<dbReference type="AlphaFoldDB" id="A0A1G1VMN2"/>
<dbReference type="Proteomes" id="UP000177324">
    <property type="component" value="Unassembled WGS sequence"/>
</dbReference>
<proteinExistence type="predicted"/>
<comment type="caution">
    <text evidence="1">The sequence shown here is derived from an EMBL/GenBank/DDBJ whole genome shotgun (WGS) entry which is preliminary data.</text>
</comment>
<evidence type="ECO:0000313" key="2">
    <source>
        <dbReference type="Proteomes" id="UP000177324"/>
    </source>
</evidence>
<protein>
    <submittedName>
        <fullName evidence="1">Uncharacterized protein</fullName>
    </submittedName>
</protein>
<sequence>MIDALEWRGRFNPDSVVLKVPREQWRNYVAGMTAIFQLVFEQENPEVLITPLRGAEPLRWALEMMAERTGKVMPIVFSLPLGSAVDPDDISSQRGLKGREKVGVIDRYMEANFDWLKAVGWGDRVRTIMVLDEAQSGKTFTQAFRGLRGYLSKSGLDYIRLVGVVAKDDRPETRPVSRSLSALLREGRRDIHLISLAMPYIDRPHLLPMILRQGEREGAPLLDVVANERGEMAVKQIVSEVLEGMNWPYDRV</sequence>
<reference evidence="1 2" key="1">
    <citation type="journal article" date="2016" name="Nat. Commun.">
        <title>Thousands of microbial genomes shed light on interconnected biogeochemical processes in an aquifer system.</title>
        <authorList>
            <person name="Anantharaman K."/>
            <person name="Brown C.T."/>
            <person name="Hug L.A."/>
            <person name="Sharon I."/>
            <person name="Castelle C.J."/>
            <person name="Probst A.J."/>
            <person name="Thomas B.C."/>
            <person name="Singh A."/>
            <person name="Wilkins M.J."/>
            <person name="Karaoz U."/>
            <person name="Brodie E.L."/>
            <person name="Williams K.H."/>
            <person name="Hubbard S.S."/>
            <person name="Banfield J.F."/>
        </authorList>
    </citation>
    <scope>NUCLEOTIDE SEQUENCE [LARGE SCALE GENOMIC DNA]</scope>
</reference>
<accession>A0A1G1VMN2</accession>
<dbReference type="EMBL" id="MHCH01000041">
    <property type="protein sequence ID" value="OGY16651.1"/>
    <property type="molecule type" value="Genomic_DNA"/>
</dbReference>
<organism evidence="1 2">
    <name type="scientific">Candidatus Chisholmbacteria bacterium RIFCSPHIGHO2_01_FULL_48_12</name>
    <dbReference type="NCBI Taxonomy" id="1797589"/>
    <lineage>
        <taxon>Bacteria</taxon>
        <taxon>Candidatus Chisholmiibacteriota</taxon>
    </lineage>
</organism>
<gene>
    <name evidence="1" type="ORF">A2784_04765</name>
</gene>
<dbReference type="STRING" id="1797589.A2784_04765"/>
<name>A0A1G1VMN2_9BACT</name>
<evidence type="ECO:0000313" key="1">
    <source>
        <dbReference type="EMBL" id="OGY16651.1"/>
    </source>
</evidence>